<dbReference type="PANTHER" id="PTHR46889">
    <property type="entry name" value="TRANSPOSASE INSF FOR INSERTION SEQUENCE IS3B-RELATED"/>
    <property type="match status" value="1"/>
</dbReference>
<dbReference type="InterPro" id="IPR050900">
    <property type="entry name" value="Transposase_IS3/IS150/IS904"/>
</dbReference>
<dbReference type="PANTHER" id="PTHR46889:SF4">
    <property type="entry name" value="TRANSPOSASE INSO FOR INSERTION SEQUENCE ELEMENT IS911B-RELATED"/>
    <property type="match status" value="1"/>
</dbReference>
<feature type="domain" description="Integrase catalytic" evidence="1">
    <location>
        <begin position="1"/>
        <end position="88"/>
    </location>
</feature>
<dbReference type="GO" id="GO:0003676">
    <property type="term" value="F:nucleic acid binding"/>
    <property type="evidence" value="ECO:0007669"/>
    <property type="project" value="InterPro"/>
</dbReference>
<dbReference type="SUPFAM" id="SSF53098">
    <property type="entry name" value="Ribonuclease H-like"/>
    <property type="match status" value="1"/>
</dbReference>
<name>A0AAW9NXN8_9BACL</name>
<evidence type="ECO:0000313" key="3">
    <source>
        <dbReference type="Proteomes" id="UP001344888"/>
    </source>
</evidence>
<comment type="caution">
    <text evidence="2">The sequence shown here is derived from an EMBL/GenBank/DDBJ whole genome shotgun (WGS) entry which is preliminary data.</text>
</comment>
<dbReference type="PROSITE" id="PS50994">
    <property type="entry name" value="INTEGRASE"/>
    <property type="match status" value="1"/>
</dbReference>
<sequence length="89" mass="10436">TSYAYQKAVKEKGITMSMSRKGTPADNSPIETFHSSLKSETFYLDDIYHTTNARVINIVEEYMYYYNNIRIKTKLNNQSPVQYRQLVVK</sequence>
<keyword evidence="3" id="KW-1185">Reference proteome</keyword>
<dbReference type="Proteomes" id="UP001344888">
    <property type="component" value="Unassembled WGS sequence"/>
</dbReference>
<proteinExistence type="predicted"/>
<dbReference type="Gene3D" id="3.30.420.10">
    <property type="entry name" value="Ribonuclease H-like superfamily/Ribonuclease H"/>
    <property type="match status" value="1"/>
</dbReference>
<dbReference type="Pfam" id="PF13333">
    <property type="entry name" value="rve_2"/>
    <property type="match status" value="1"/>
</dbReference>
<gene>
    <name evidence="2" type="ORF">P9B03_18900</name>
</gene>
<accession>A0AAW9NXN8</accession>
<dbReference type="GO" id="GO:0015074">
    <property type="term" value="P:DNA integration"/>
    <property type="evidence" value="ECO:0007669"/>
    <property type="project" value="InterPro"/>
</dbReference>
<feature type="non-terminal residue" evidence="2">
    <location>
        <position position="1"/>
    </location>
</feature>
<dbReference type="InterPro" id="IPR036397">
    <property type="entry name" value="RNaseH_sf"/>
</dbReference>
<reference evidence="2 3" key="1">
    <citation type="submission" date="2023-03" db="EMBL/GenBank/DDBJ databases">
        <title>Bacillus Genome Sequencing.</title>
        <authorList>
            <person name="Dunlap C."/>
        </authorList>
    </citation>
    <scope>NUCLEOTIDE SEQUENCE [LARGE SCALE GENOMIC DNA]</scope>
    <source>
        <strain evidence="2 3">B-59205</strain>
    </source>
</reference>
<evidence type="ECO:0000259" key="1">
    <source>
        <dbReference type="PROSITE" id="PS50994"/>
    </source>
</evidence>
<dbReference type="RefSeq" id="WP_326125070.1">
    <property type="nucleotide sequence ID" value="NZ_JARSFG010000033.1"/>
</dbReference>
<dbReference type="InterPro" id="IPR012337">
    <property type="entry name" value="RNaseH-like_sf"/>
</dbReference>
<dbReference type="InterPro" id="IPR001584">
    <property type="entry name" value="Integrase_cat-core"/>
</dbReference>
<dbReference type="EMBL" id="JARSFG010000033">
    <property type="protein sequence ID" value="MEC1180534.1"/>
    <property type="molecule type" value="Genomic_DNA"/>
</dbReference>
<protein>
    <submittedName>
        <fullName evidence="2">IS3 family transposase</fullName>
    </submittedName>
</protein>
<evidence type="ECO:0000313" key="2">
    <source>
        <dbReference type="EMBL" id="MEC1180534.1"/>
    </source>
</evidence>
<organism evidence="2 3">
    <name type="scientific">Metasolibacillus meyeri</name>
    <dbReference type="NCBI Taxonomy" id="1071052"/>
    <lineage>
        <taxon>Bacteria</taxon>
        <taxon>Bacillati</taxon>
        <taxon>Bacillota</taxon>
        <taxon>Bacilli</taxon>
        <taxon>Bacillales</taxon>
        <taxon>Caryophanaceae</taxon>
        <taxon>Metasolibacillus</taxon>
    </lineage>
</organism>
<dbReference type="AlphaFoldDB" id="A0AAW9NXN8"/>